<dbReference type="Proteomes" id="UP000179183">
    <property type="component" value="Unassembled WGS sequence"/>
</dbReference>
<dbReference type="EMBL" id="MHOQ01000011">
    <property type="protein sequence ID" value="OGZ67116.1"/>
    <property type="molecule type" value="Genomic_DNA"/>
</dbReference>
<sequence>MRILLPKREQRKFIEKVLSQVSVKQAAKICNLSERTIRDWRREKFLMQKSAMILLSEKTKIPIPDNVEEKYDYWNINSLAGMNAVVKKYGHVGGNPEYRIKKWHEWWNREGKFKKYNSLFSRKTINKPRRSKELAEFIGIMLGDGGITNWAQQIKITLNNRDDKEYIEFVCKLIEKLFHRKPSIFPRKEAIASTISVSSMNLVDYLVKLGLKTGNKVKLQVDIPDWIKNNRTYSIACVRGLVDTDGCIFKHTYKINNKSYIYKKLAFVSCSQPLRKSVYDTLKSVGIKSRFYSYRDIRIDSQKDMELYFKIIGSSNPKHLNKYYK</sequence>
<dbReference type="AlphaFoldDB" id="A0A1G2HX50"/>
<dbReference type="Gene3D" id="3.10.28.10">
    <property type="entry name" value="Homing endonucleases"/>
    <property type="match status" value="1"/>
</dbReference>
<protein>
    <recommendedName>
        <fullName evidence="1">DOD-type homing endonuclease domain-containing protein</fullName>
    </recommendedName>
</protein>
<organism evidence="2 3">
    <name type="scientific">Candidatus Staskawiczbacteria bacterium RIFCSPHIGHO2_02_FULL_33_16</name>
    <dbReference type="NCBI Taxonomy" id="1802204"/>
    <lineage>
        <taxon>Bacteria</taxon>
        <taxon>Candidatus Staskawicziibacteriota</taxon>
    </lineage>
</organism>
<dbReference type="InterPro" id="IPR006142">
    <property type="entry name" value="INTEIN"/>
</dbReference>
<evidence type="ECO:0000313" key="2">
    <source>
        <dbReference type="EMBL" id="OGZ67116.1"/>
    </source>
</evidence>
<feature type="domain" description="DOD-type homing endonuclease" evidence="1">
    <location>
        <begin position="137"/>
        <end position="287"/>
    </location>
</feature>
<dbReference type="SUPFAM" id="SSF55608">
    <property type="entry name" value="Homing endonucleases"/>
    <property type="match status" value="1"/>
</dbReference>
<dbReference type="PRINTS" id="PR00379">
    <property type="entry name" value="INTEIN"/>
</dbReference>
<gene>
    <name evidence="2" type="ORF">A3D34_02465</name>
</gene>
<comment type="caution">
    <text evidence="2">The sequence shown here is derived from an EMBL/GenBank/DDBJ whole genome shotgun (WGS) entry which is preliminary data.</text>
</comment>
<evidence type="ECO:0000259" key="1">
    <source>
        <dbReference type="PROSITE" id="PS50819"/>
    </source>
</evidence>
<dbReference type="GO" id="GO:0004519">
    <property type="term" value="F:endonuclease activity"/>
    <property type="evidence" value="ECO:0007669"/>
    <property type="project" value="InterPro"/>
</dbReference>
<proteinExistence type="predicted"/>
<name>A0A1G2HX50_9BACT</name>
<reference evidence="2 3" key="1">
    <citation type="journal article" date="2016" name="Nat. Commun.">
        <title>Thousands of microbial genomes shed light on interconnected biogeochemical processes in an aquifer system.</title>
        <authorList>
            <person name="Anantharaman K."/>
            <person name="Brown C.T."/>
            <person name="Hug L.A."/>
            <person name="Sharon I."/>
            <person name="Castelle C.J."/>
            <person name="Probst A.J."/>
            <person name="Thomas B.C."/>
            <person name="Singh A."/>
            <person name="Wilkins M.J."/>
            <person name="Karaoz U."/>
            <person name="Brodie E.L."/>
            <person name="Williams K.H."/>
            <person name="Hubbard S.S."/>
            <person name="Banfield J.F."/>
        </authorList>
    </citation>
    <scope>NUCLEOTIDE SEQUENCE [LARGE SCALE GENOMIC DNA]</scope>
</reference>
<dbReference type="GO" id="GO:0016539">
    <property type="term" value="P:intein-mediated protein splicing"/>
    <property type="evidence" value="ECO:0007669"/>
    <property type="project" value="InterPro"/>
</dbReference>
<dbReference type="InterPro" id="IPR027434">
    <property type="entry name" value="Homing_endonucl"/>
</dbReference>
<accession>A0A1G2HX50</accession>
<dbReference type="InterPro" id="IPR004042">
    <property type="entry name" value="Intein_endonuc_central"/>
</dbReference>
<dbReference type="PROSITE" id="PS50819">
    <property type="entry name" value="INTEIN_ENDONUCLEASE"/>
    <property type="match status" value="1"/>
</dbReference>
<evidence type="ECO:0000313" key="3">
    <source>
        <dbReference type="Proteomes" id="UP000179183"/>
    </source>
</evidence>